<dbReference type="GO" id="GO:0038187">
    <property type="term" value="F:pattern recognition receptor activity"/>
    <property type="evidence" value="ECO:0000318"/>
    <property type="project" value="GO_Central"/>
</dbReference>
<evidence type="ECO:0008006" key="8">
    <source>
        <dbReference type="Google" id="ProtNLM"/>
    </source>
</evidence>
<dbReference type="InterPro" id="IPR016187">
    <property type="entry name" value="CTDL_fold"/>
</dbReference>
<dbReference type="SMART" id="SM00034">
    <property type="entry name" value="CLECT"/>
    <property type="match status" value="1"/>
</dbReference>
<dbReference type="EMBL" id="GL732538">
    <property type="protein sequence ID" value="EFX82991.1"/>
    <property type="molecule type" value="Genomic_DNA"/>
</dbReference>
<dbReference type="eggNOG" id="ENOG502RTCX">
    <property type="taxonomic scope" value="Eukaryota"/>
</dbReference>
<keyword evidence="3" id="KW-0732">Signal</keyword>
<protein>
    <recommendedName>
        <fullName evidence="8">C-type lectin domain-containing protein</fullName>
    </recommendedName>
</protein>
<dbReference type="Pfam" id="PF00629">
    <property type="entry name" value="MAM"/>
    <property type="match status" value="1"/>
</dbReference>
<dbReference type="CDD" id="cd00037">
    <property type="entry name" value="CLECT"/>
    <property type="match status" value="1"/>
</dbReference>
<dbReference type="InterPro" id="IPR018378">
    <property type="entry name" value="C-type_lectin_CS"/>
</dbReference>
<dbReference type="GO" id="GO:0006955">
    <property type="term" value="P:immune response"/>
    <property type="evidence" value="ECO:0000318"/>
    <property type="project" value="GO_Central"/>
</dbReference>
<feature type="domain" description="C-type lectin" evidence="4">
    <location>
        <begin position="397"/>
        <end position="525"/>
    </location>
</feature>
<dbReference type="OrthoDB" id="7357196at2759"/>
<gene>
    <name evidence="6" type="ORF">DAPPUDRAFT_100919</name>
</gene>
<feature type="compositionally biased region" description="Low complexity" evidence="2">
    <location>
        <begin position="309"/>
        <end position="351"/>
    </location>
</feature>
<dbReference type="InterPro" id="IPR000998">
    <property type="entry name" value="MAM_dom"/>
</dbReference>
<dbReference type="Gene3D" id="3.10.100.10">
    <property type="entry name" value="Mannose-Binding Protein A, subunit A"/>
    <property type="match status" value="1"/>
</dbReference>
<feature type="compositionally biased region" description="Low complexity" evidence="2">
    <location>
        <begin position="231"/>
        <end position="280"/>
    </location>
</feature>
<evidence type="ECO:0000256" key="3">
    <source>
        <dbReference type="SAM" id="SignalP"/>
    </source>
</evidence>
<dbReference type="InterPro" id="IPR016186">
    <property type="entry name" value="C-type_lectin-like/link_sf"/>
</dbReference>
<keyword evidence="1" id="KW-1015">Disulfide bond</keyword>
<feature type="domain" description="MAM" evidence="5">
    <location>
        <begin position="48"/>
        <end position="214"/>
    </location>
</feature>
<dbReference type="SUPFAM" id="SSF49899">
    <property type="entry name" value="Concanavalin A-like lectins/glucanases"/>
    <property type="match status" value="1"/>
</dbReference>
<dbReference type="PROSITE" id="PS50060">
    <property type="entry name" value="MAM_2"/>
    <property type="match status" value="1"/>
</dbReference>
<sequence length="528" mass="57626">MQSCLSSFLVGLFLLLLIDKPSTLIASCQHQMCHHTVGPTTLVELVNLDSDFENGQIDPWIEQSESGVKWRVENTTSPWEPGNVAPTPTNGSTYLRVDRGSTLSFGVAILRSQTFTLGSDTQVSFSFSFWIRSKWPQFTNLELYLAKNGNEGLLLNLYEYSHINNRVWQSQTVSITDDSSSNLTLVLYAYCGTKAEDAVAIDDLRFISSQQSASTTSTTLTKTSLWTTATPVTSSTTSTGTTLSTTSTTSTTPTTSTTSTTSTTFTTFTTSTTPTTSTSSNDFEMTENSTGPITSTISSELPETSTPGTETVETSPPTITTTSATPLPTTSDQTTTVTTEETTTEEQSTVITSAGSTEFTDITDAITTTTEPATTIPEGEDCPSYLEGNTKMPCWTLGGKCYCFFTDAVGKNWISADTFCKDEGMGLLSLETVEEDKLIYDHIKITPELNSVSYWTSGMYSLDGDKIWEWASTEPFQPLTYVNWSPGQPDNNGPGYCLHLDLIKTFSAGYWADIFCTNSFRFICESIN</sequence>
<dbReference type="PROSITE" id="PS00615">
    <property type="entry name" value="C_TYPE_LECTIN_1"/>
    <property type="match status" value="1"/>
</dbReference>
<evidence type="ECO:0000256" key="2">
    <source>
        <dbReference type="SAM" id="MobiDB-lite"/>
    </source>
</evidence>
<dbReference type="KEGG" id="dpx:DAPPUDRAFT_100919"/>
<feature type="chain" id="PRO_5003240197" description="C-type lectin domain-containing protein" evidence="3">
    <location>
        <begin position="24"/>
        <end position="528"/>
    </location>
</feature>
<evidence type="ECO:0000256" key="1">
    <source>
        <dbReference type="ARBA" id="ARBA00023157"/>
    </source>
</evidence>
<dbReference type="GO" id="GO:0030246">
    <property type="term" value="F:carbohydrate binding"/>
    <property type="evidence" value="ECO:0000318"/>
    <property type="project" value="GO_Central"/>
</dbReference>
<dbReference type="Gene3D" id="2.60.120.260">
    <property type="entry name" value="Galactose-binding domain-like"/>
    <property type="match status" value="1"/>
</dbReference>
<feature type="region of interest" description="Disordered" evidence="2">
    <location>
        <begin position="231"/>
        <end position="351"/>
    </location>
</feature>
<dbReference type="HOGENOM" id="CLU_516071_0_0_1"/>
<feature type="signal peptide" evidence="3">
    <location>
        <begin position="1"/>
        <end position="23"/>
    </location>
</feature>
<dbReference type="Pfam" id="PF00059">
    <property type="entry name" value="Lectin_C"/>
    <property type="match status" value="1"/>
</dbReference>
<evidence type="ECO:0000313" key="7">
    <source>
        <dbReference type="Proteomes" id="UP000000305"/>
    </source>
</evidence>
<evidence type="ECO:0000313" key="6">
    <source>
        <dbReference type="EMBL" id="EFX82991.1"/>
    </source>
</evidence>
<dbReference type="PROSITE" id="PS50041">
    <property type="entry name" value="C_TYPE_LECTIN_2"/>
    <property type="match status" value="1"/>
</dbReference>
<dbReference type="InterPro" id="IPR013320">
    <property type="entry name" value="ConA-like_dom_sf"/>
</dbReference>
<reference evidence="6 7" key="1">
    <citation type="journal article" date="2011" name="Science">
        <title>The ecoresponsive genome of Daphnia pulex.</title>
        <authorList>
            <person name="Colbourne J.K."/>
            <person name="Pfrender M.E."/>
            <person name="Gilbert D."/>
            <person name="Thomas W.K."/>
            <person name="Tucker A."/>
            <person name="Oakley T.H."/>
            <person name="Tokishita S."/>
            <person name="Aerts A."/>
            <person name="Arnold G.J."/>
            <person name="Basu M.K."/>
            <person name="Bauer D.J."/>
            <person name="Caceres C.E."/>
            <person name="Carmel L."/>
            <person name="Casola C."/>
            <person name="Choi J.H."/>
            <person name="Detter J.C."/>
            <person name="Dong Q."/>
            <person name="Dusheyko S."/>
            <person name="Eads B.D."/>
            <person name="Frohlich T."/>
            <person name="Geiler-Samerotte K.A."/>
            <person name="Gerlach D."/>
            <person name="Hatcher P."/>
            <person name="Jogdeo S."/>
            <person name="Krijgsveld J."/>
            <person name="Kriventseva E.V."/>
            <person name="Kultz D."/>
            <person name="Laforsch C."/>
            <person name="Lindquist E."/>
            <person name="Lopez J."/>
            <person name="Manak J.R."/>
            <person name="Muller J."/>
            <person name="Pangilinan J."/>
            <person name="Patwardhan R.P."/>
            <person name="Pitluck S."/>
            <person name="Pritham E.J."/>
            <person name="Rechtsteiner A."/>
            <person name="Rho M."/>
            <person name="Rogozin I.B."/>
            <person name="Sakarya O."/>
            <person name="Salamov A."/>
            <person name="Schaack S."/>
            <person name="Shapiro H."/>
            <person name="Shiga Y."/>
            <person name="Skalitzky C."/>
            <person name="Smith Z."/>
            <person name="Souvorov A."/>
            <person name="Sung W."/>
            <person name="Tang Z."/>
            <person name="Tsuchiya D."/>
            <person name="Tu H."/>
            <person name="Vos H."/>
            <person name="Wang M."/>
            <person name="Wolf Y.I."/>
            <person name="Yamagata H."/>
            <person name="Yamada T."/>
            <person name="Ye Y."/>
            <person name="Shaw J.R."/>
            <person name="Andrews J."/>
            <person name="Crease T.J."/>
            <person name="Tang H."/>
            <person name="Lucas S.M."/>
            <person name="Robertson H.M."/>
            <person name="Bork P."/>
            <person name="Koonin E.V."/>
            <person name="Zdobnov E.M."/>
            <person name="Grigoriev I.V."/>
            <person name="Lynch M."/>
            <person name="Boore J.L."/>
        </authorList>
    </citation>
    <scope>NUCLEOTIDE SEQUENCE [LARGE SCALE GENOMIC DNA]</scope>
</reference>
<evidence type="ECO:0000259" key="5">
    <source>
        <dbReference type="PROSITE" id="PS50060"/>
    </source>
</evidence>
<keyword evidence="7" id="KW-1185">Reference proteome</keyword>
<name>E9GBN9_DAPPU</name>
<organism evidence="6 7">
    <name type="scientific">Daphnia pulex</name>
    <name type="common">Water flea</name>
    <dbReference type="NCBI Taxonomy" id="6669"/>
    <lineage>
        <taxon>Eukaryota</taxon>
        <taxon>Metazoa</taxon>
        <taxon>Ecdysozoa</taxon>
        <taxon>Arthropoda</taxon>
        <taxon>Crustacea</taxon>
        <taxon>Branchiopoda</taxon>
        <taxon>Diplostraca</taxon>
        <taxon>Cladocera</taxon>
        <taxon>Anomopoda</taxon>
        <taxon>Daphniidae</taxon>
        <taxon>Daphnia</taxon>
    </lineage>
</organism>
<evidence type="ECO:0000259" key="4">
    <source>
        <dbReference type="PROSITE" id="PS50041"/>
    </source>
</evidence>
<dbReference type="SUPFAM" id="SSF56436">
    <property type="entry name" value="C-type lectin-like"/>
    <property type="match status" value="1"/>
</dbReference>
<dbReference type="PhylomeDB" id="E9GBN9"/>
<feature type="compositionally biased region" description="Polar residues" evidence="2">
    <location>
        <begin position="281"/>
        <end position="308"/>
    </location>
</feature>
<dbReference type="AlphaFoldDB" id="E9GBN9"/>
<dbReference type="InParanoid" id="E9GBN9"/>
<accession>E9GBN9</accession>
<proteinExistence type="predicted"/>
<dbReference type="GO" id="GO:0009897">
    <property type="term" value="C:external side of plasma membrane"/>
    <property type="evidence" value="ECO:0000318"/>
    <property type="project" value="GO_Central"/>
</dbReference>
<dbReference type="Proteomes" id="UP000000305">
    <property type="component" value="Unassembled WGS sequence"/>
</dbReference>
<dbReference type="InterPro" id="IPR001304">
    <property type="entry name" value="C-type_lectin-like"/>
</dbReference>